<comment type="caution">
    <text evidence="2">The sequence shown here is derived from an EMBL/GenBank/DDBJ whole genome shotgun (WGS) entry which is preliminary data.</text>
</comment>
<feature type="compositionally biased region" description="Acidic residues" evidence="1">
    <location>
        <begin position="1"/>
        <end position="10"/>
    </location>
</feature>
<evidence type="ECO:0000256" key="1">
    <source>
        <dbReference type="SAM" id="MobiDB-lite"/>
    </source>
</evidence>
<dbReference type="AlphaFoldDB" id="A0A5J5CAD9"/>
<sequence>MSGLEEEGDGAESGVSSCLSMKTRSRGPPPDLSDEPGPSDTKLTSDQKMSDLEEEEDGAESGGSGCWSMKTWSKEQPPDLSDEPGPSDTKERKRSDDSEEEQPSRSRSRTRAGLQTANQSSSTQ</sequence>
<evidence type="ECO:0000313" key="2">
    <source>
        <dbReference type="EMBL" id="KAA8578163.1"/>
    </source>
</evidence>
<proteinExistence type="predicted"/>
<reference evidence="2 3" key="1">
    <citation type="submission" date="2019-08" db="EMBL/GenBank/DDBJ databases">
        <title>A chromosome-level genome assembly, high-density linkage maps, and genome scans reveal the genomic architecture of hybrid incompatibilities underlying speciation via character displacement in darters (Percidae: Etheostominae).</title>
        <authorList>
            <person name="Moran R.L."/>
            <person name="Catchen J.M."/>
            <person name="Fuller R.C."/>
        </authorList>
    </citation>
    <scope>NUCLEOTIDE SEQUENCE [LARGE SCALE GENOMIC DNA]</scope>
    <source>
        <strain evidence="2">EspeVRDwgs_2016</strain>
        <tissue evidence="2">Muscle</tissue>
    </source>
</reference>
<name>A0A5J5CAD9_9PERO</name>
<protein>
    <submittedName>
        <fullName evidence="2">Uncharacterized protein</fullName>
    </submittedName>
</protein>
<accession>A0A5J5CAD9</accession>
<dbReference type="Proteomes" id="UP000327493">
    <property type="component" value="Unassembled WGS sequence"/>
</dbReference>
<feature type="non-terminal residue" evidence="2">
    <location>
        <position position="124"/>
    </location>
</feature>
<keyword evidence="3" id="KW-1185">Reference proteome</keyword>
<feature type="compositionally biased region" description="Polar residues" evidence="1">
    <location>
        <begin position="113"/>
        <end position="124"/>
    </location>
</feature>
<gene>
    <name evidence="2" type="ORF">FQN60_004508</name>
</gene>
<evidence type="ECO:0000313" key="3">
    <source>
        <dbReference type="Proteomes" id="UP000327493"/>
    </source>
</evidence>
<organism evidence="2 3">
    <name type="scientific">Etheostoma spectabile</name>
    <name type="common">orangethroat darter</name>
    <dbReference type="NCBI Taxonomy" id="54343"/>
    <lineage>
        <taxon>Eukaryota</taxon>
        <taxon>Metazoa</taxon>
        <taxon>Chordata</taxon>
        <taxon>Craniata</taxon>
        <taxon>Vertebrata</taxon>
        <taxon>Euteleostomi</taxon>
        <taxon>Actinopterygii</taxon>
        <taxon>Neopterygii</taxon>
        <taxon>Teleostei</taxon>
        <taxon>Neoteleostei</taxon>
        <taxon>Acanthomorphata</taxon>
        <taxon>Eupercaria</taxon>
        <taxon>Perciformes</taxon>
        <taxon>Percoidei</taxon>
        <taxon>Percidae</taxon>
        <taxon>Etheostomatinae</taxon>
        <taxon>Etheostoma</taxon>
    </lineage>
</organism>
<dbReference type="EMBL" id="VOFY01001057">
    <property type="protein sequence ID" value="KAA8578163.1"/>
    <property type="molecule type" value="Genomic_DNA"/>
</dbReference>
<feature type="region of interest" description="Disordered" evidence="1">
    <location>
        <begin position="1"/>
        <end position="124"/>
    </location>
</feature>